<reference evidence="4" key="1">
    <citation type="journal article" date="2021" name="Syst. Appl. Microbiol.">
        <title>Roseomonas hellenica sp. nov., isolated from roots of wild-growing Alkanna tinctoria.</title>
        <authorList>
            <person name="Rat A."/>
            <person name="Naranjo H.D."/>
            <person name="Lebbe L."/>
            <person name="Cnockaert M."/>
            <person name="Krigas N."/>
            <person name="Grigoriadou K."/>
            <person name="Maloupa E."/>
            <person name="Willems A."/>
        </authorList>
    </citation>
    <scope>NUCLEOTIDE SEQUENCE [LARGE SCALE GENOMIC DNA]</scope>
    <source>
        <strain evidence="4">LMG 31523</strain>
    </source>
</reference>
<accession>A0ABS5EUU5</accession>
<dbReference type="PANTHER" id="PTHR46797">
    <property type="entry name" value="HTH-TYPE TRANSCRIPTIONAL REGULATOR"/>
    <property type="match status" value="1"/>
</dbReference>
<dbReference type="RefSeq" id="WP_211851662.1">
    <property type="nucleotide sequence ID" value="NZ_JAAGBB010000006.1"/>
</dbReference>
<evidence type="ECO:0000259" key="2">
    <source>
        <dbReference type="PROSITE" id="PS50943"/>
    </source>
</evidence>
<gene>
    <name evidence="3" type="ORF">GXW71_06825</name>
</gene>
<proteinExistence type="predicted"/>
<dbReference type="PROSITE" id="PS50943">
    <property type="entry name" value="HTH_CROC1"/>
    <property type="match status" value="1"/>
</dbReference>
<dbReference type="CDD" id="cd00093">
    <property type="entry name" value="HTH_XRE"/>
    <property type="match status" value="1"/>
</dbReference>
<organism evidence="3 4">
    <name type="scientific">Plastoroseomonas hellenica</name>
    <dbReference type="NCBI Taxonomy" id="2687306"/>
    <lineage>
        <taxon>Bacteria</taxon>
        <taxon>Pseudomonadati</taxon>
        <taxon>Pseudomonadota</taxon>
        <taxon>Alphaproteobacteria</taxon>
        <taxon>Acetobacterales</taxon>
        <taxon>Acetobacteraceae</taxon>
        <taxon>Plastoroseomonas</taxon>
    </lineage>
</organism>
<evidence type="ECO:0000256" key="1">
    <source>
        <dbReference type="ARBA" id="ARBA00023125"/>
    </source>
</evidence>
<keyword evidence="1" id="KW-0238">DNA-binding</keyword>
<dbReference type="InterPro" id="IPR010982">
    <property type="entry name" value="Lambda_DNA-bd_dom_sf"/>
</dbReference>
<dbReference type="Pfam" id="PF01381">
    <property type="entry name" value="HTH_3"/>
    <property type="match status" value="1"/>
</dbReference>
<dbReference type="EMBL" id="JAAGBB010000006">
    <property type="protein sequence ID" value="MBR0664067.1"/>
    <property type="molecule type" value="Genomic_DNA"/>
</dbReference>
<dbReference type="InterPro" id="IPR011051">
    <property type="entry name" value="RmlC_Cupin_sf"/>
</dbReference>
<dbReference type="Pfam" id="PF07883">
    <property type="entry name" value="Cupin_2"/>
    <property type="match status" value="1"/>
</dbReference>
<dbReference type="Gene3D" id="2.60.120.10">
    <property type="entry name" value="Jelly Rolls"/>
    <property type="match status" value="1"/>
</dbReference>
<dbReference type="InterPro" id="IPR001387">
    <property type="entry name" value="Cro/C1-type_HTH"/>
</dbReference>
<protein>
    <submittedName>
        <fullName evidence="3">XRE family transcriptional regulator</fullName>
    </submittedName>
</protein>
<evidence type="ECO:0000313" key="3">
    <source>
        <dbReference type="EMBL" id="MBR0664067.1"/>
    </source>
</evidence>
<dbReference type="CDD" id="cd02209">
    <property type="entry name" value="cupin_XRE_C"/>
    <property type="match status" value="1"/>
</dbReference>
<dbReference type="InterPro" id="IPR050807">
    <property type="entry name" value="TransReg_Diox_bact_type"/>
</dbReference>
<sequence>MSIADADIDDRIGTRVRELRTERGLTLDGLAHQADVSRAMLSRIERGESSPTAQLLNKICGGLGITLSALFEGAERPASPLARRAEQPIWCDPASGYLRRNVSPSGSGSAVDIVEVEFPPGGSVAFDNQRVAGTDQHVWVLDGTLELVLGEEPFRLGRGDCLVMRFGSPVLFRNPTAQPTRYAVIISHGAARP</sequence>
<keyword evidence="4" id="KW-1185">Reference proteome</keyword>
<evidence type="ECO:0000313" key="4">
    <source>
        <dbReference type="Proteomes" id="UP001196870"/>
    </source>
</evidence>
<dbReference type="Proteomes" id="UP001196870">
    <property type="component" value="Unassembled WGS sequence"/>
</dbReference>
<dbReference type="SMART" id="SM00530">
    <property type="entry name" value="HTH_XRE"/>
    <property type="match status" value="1"/>
</dbReference>
<dbReference type="Gene3D" id="1.10.260.40">
    <property type="entry name" value="lambda repressor-like DNA-binding domains"/>
    <property type="match status" value="1"/>
</dbReference>
<dbReference type="SUPFAM" id="SSF47413">
    <property type="entry name" value="lambda repressor-like DNA-binding domains"/>
    <property type="match status" value="1"/>
</dbReference>
<feature type="domain" description="HTH cro/C1-type" evidence="2">
    <location>
        <begin position="16"/>
        <end position="70"/>
    </location>
</feature>
<comment type="caution">
    <text evidence="3">The sequence shown here is derived from an EMBL/GenBank/DDBJ whole genome shotgun (WGS) entry which is preliminary data.</text>
</comment>
<dbReference type="PANTHER" id="PTHR46797:SF10">
    <property type="entry name" value="BLR1115 PROTEIN"/>
    <property type="match status" value="1"/>
</dbReference>
<dbReference type="InterPro" id="IPR013096">
    <property type="entry name" value="Cupin_2"/>
</dbReference>
<dbReference type="SUPFAM" id="SSF51182">
    <property type="entry name" value="RmlC-like cupins"/>
    <property type="match status" value="1"/>
</dbReference>
<dbReference type="InterPro" id="IPR014710">
    <property type="entry name" value="RmlC-like_jellyroll"/>
</dbReference>
<name>A0ABS5EUU5_9PROT</name>